<dbReference type="GO" id="GO:0046655">
    <property type="term" value="P:folic acid metabolic process"/>
    <property type="evidence" value="ECO:0007669"/>
    <property type="project" value="TreeGrafter"/>
</dbReference>
<dbReference type="GO" id="GO:0005829">
    <property type="term" value="C:cytosol"/>
    <property type="evidence" value="ECO:0007669"/>
    <property type="project" value="TreeGrafter"/>
</dbReference>
<keyword evidence="6 8" id="KW-0560">Oxidoreductase</keyword>
<evidence type="ECO:0000256" key="5">
    <source>
        <dbReference type="ARBA" id="ARBA00022857"/>
    </source>
</evidence>
<evidence type="ECO:0000256" key="2">
    <source>
        <dbReference type="ARBA" id="ARBA00009539"/>
    </source>
</evidence>
<dbReference type="InterPro" id="IPR001796">
    <property type="entry name" value="DHFR_dom"/>
</dbReference>
<dbReference type="GO" id="GO:0070401">
    <property type="term" value="F:NADP+ binding"/>
    <property type="evidence" value="ECO:0007669"/>
    <property type="project" value="UniProtKB-ARBA"/>
</dbReference>
<keyword evidence="4 8" id="KW-0554">One-carbon metabolism</keyword>
<dbReference type="InterPro" id="IPR024072">
    <property type="entry name" value="DHFR-like_dom_sf"/>
</dbReference>
<sequence length="164" mass="19224">MKLTLIAARAKNNVIGKENELVWRLPADFKRFKAITTGHYLLMGRKTFLSLGKPLPNRTHLVITRDPEFEVPEGHYTFQNFEDAFTFCNKLNLDELFIIGGGEIYKQTLPLADKLILTEVEAEPEGDTYFPEFDPAEWKITFEEYHPTDERHSYAFRFVDYERK</sequence>
<dbReference type="AlphaFoldDB" id="A0A1G6V6Z2"/>
<dbReference type="PANTHER" id="PTHR48069:SF3">
    <property type="entry name" value="DIHYDROFOLATE REDUCTASE"/>
    <property type="match status" value="1"/>
</dbReference>
<dbReference type="PANTHER" id="PTHR48069">
    <property type="entry name" value="DIHYDROFOLATE REDUCTASE"/>
    <property type="match status" value="1"/>
</dbReference>
<evidence type="ECO:0000259" key="9">
    <source>
        <dbReference type="PROSITE" id="PS51330"/>
    </source>
</evidence>
<name>A0A1G6V6Z2_9BACT</name>
<comment type="function">
    <text evidence="7 8">Key enzyme in folate metabolism. Catalyzes an essential reaction for de novo glycine and purine synthesis, and for DNA precursor synthesis.</text>
</comment>
<reference evidence="11" key="1">
    <citation type="submission" date="2016-10" db="EMBL/GenBank/DDBJ databases">
        <authorList>
            <person name="Varghese N."/>
            <person name="Submissions S."/>
        </authorList>
    </citation>
    <scope>NUCLEOTIDE SEQUENCE [LARGE SCALE GENOMIC DNA]</scope>
    <source>
        <strain evidence="11">DSM 23095</strain>
    </source>
</reference>
<dbReference type="RefSeq" id="WP_087940470.1">
    <property type="nucleotide sequence ID" value="NZ_FNAC01000033.1"/>
</dbReference>
<dbReference type="GO" id="GO:0046654">
    <property type="term" value="P:tetrahydrofolate biosynthetic process"/>
    <property type="evidence" value="ECO:0007669"/>
    <property type="project" value="UniProtKB-UniPathway"/>
</dbReference>
<evidence type="ECO:0000256" key="3">
    <source>
        <dbReference type="ARBA" id="ARBA00012856"/>
    </source>
</evidence>
<dbReference type="CDD" id="cd00209">
    <property type="entry name" value="DHFR"/>
    <property type="match status" value="1"/>
</dbReference>
<keyword evidence="5 8" id="KW-0521">NADP</keyword>
<dbReference type="SUPFAM" id="SSF53597">
    <property type="entry name" value="Dihydrofolate reductase-like"/>
    <property type="match status" value="1"/>
</dbReference>
<evidence type="ECO:0000256" key="8">
    <source>
        <dbReference type="PIRNR" id="PIRNR000194"/>
    </source>
</evidence>
<evidence type="ECO:0000256" key="7">
    <source>
        <dbReference type="ARBA" id="ARBA00025067"/>
    </source>
</evidence>
<evidence type="ECO:0000313" key="10">
    <source>
        <dbReference type="EMBL" id="SDD49392.1"/>
    </source>
</evidence>
<dbReference type="UniPathway" id="UPA00077">
    <property type="reaction ID" value="UER00158"/>
</dbReference>
<protein>
    <recommendedName>
        <fullName evidence="3 8">Dihydrofolate reductase</fullName>
        <ecNumber evidence="3 8">1.5.1.3</ecNumber>
    </recommendedName>
</protein>
<keyword evidence="11" id="KW-1185">Reference proteome</keyword>
<dbReference type="STRING" id="686796.SAMN04488104_10335"/>
<accession>A0A1G6V6Z2</accession>
<evidence type="ECO:0000256" key="1">
    <source>
        <dbReference type="ARBA" id="ARBA00004903"/>
    </source>
</evidence>
<comment type="pathway">
    <text evidence="1 8">Cofactor biosynthesis; tetrahydrofolate biosynthesis; 5,6,7,8-tetrahydrofolate from 7,8-dihydrofolate: step 1/1.</text>
</comment>
<dbReference type="OrthoDB" id="9804315at2"/>
<dbReference type="GO" id="GO:0046452">
    <property type="term" value="P:dihydrofolate metabolic process"/>
    <property type="evidence" value="ECO:0007669"/>
    <property type="project" value="TreeGrafter"/>
</dbReference>
<dbReference type="GO" id="GO:0006730">
    <property type="term" value="P:one-carbon metabolic process"/>
    <property type="evidence" value="ECO:0007669"/>
    <property type="project" value="UniProtKB-KW"/>
</dbReference>
<dbReference type="Proteomes" id="UP000199060">
    <property type="component" value="Unassembled WGS sequence"/>
</dbReference>
<dbReference type="GO" id="GO:0004146">
    <property type="term" value="F:dihydrofolate reductase activity"/>
    <property type="evidence" value="ECO:0007669"/>
    <property type="project" value="UniProtKB-EC"/>
</dbReference>
<dbReference type="PIRSF" id="PIRSF000194">
    <property type="entry name" value="DHFR"/>
    <property type="match status" value="1"/>
</dbReference>
<organism evidence="10 11">
    <name type="scientific">Algoriphagus faecimaris</name>
    <dbReference type="NCBI Taxonomy" id="686796"/>
    <lineage>
        <taxon>Bacteria</taxon>
        <taxon>Pseudomonadati</taxon>
        <taxon>Bacteroidota</taxon>
        <taxon>Cytophagia</taxon>
        <taxon>Cytophagales</taxon>
        <taxon>Cyclobacteriaceae</taxon>
        <taxon>Algoriphagus</taxon>
    </lineage>
</organism>
<evidence type="ECO:0000256" key="6">
    <source>
        <dbReference type="ARBA" id="ARBA00023002"/>
    </source>
</evidence>
<dbReference type="InterPro" id="IPR012259">
    <property type="entry name" value="DHFR"/>
</dbReference>
<feature type="domain" description="DHFR" evidence="9">
    <location>
        <begin position="2"/>
        <end position="163"/>
    </location>
</feature>
<proteinExistence type="inferred from homology"/>
<gene>
    <name evidence="10" type="ORF">SAMN04488104_10335</name>
</gene>
<comment type="similarity">
    <text evidence="2 8">Belongs to the dihydrofolate reductase family.</text>
</comment>
<evidence type="ECO:0000256" key="4">
    <source>
        <dbReference type="ARBA" id="ARBA00022563"/>
    </source>
</evidence>
<dbReference type="PRINTS" id="PR00070">
    <property type="entry name" value="DHFR"/>
</dbReference>
<dbReference type="PROSITE" id="PS51330">
    <property type="entry name" value="DHFR_2"/>
    <property type="match status" value="1"/>
</dbReference>
<dbReference type="EC" id="1.5.1.3" evidence="3 8"/>
<dbReference type="FunFam" id="3.40.430.10:FF:000001">
    <property type="entry name" value="Dihydrofolate reductase"/>
    <property type="match status" value="1"/>
</dbReference>
<evidence type="ECO:0000313" key="11">
    <source>
        <dbReference type="Proteomes" id="UP000199060"/>
    </source>
</evidence>
<dbReference type="Pfam" id="PF00186">
    <property type="entry name" value="DHFR_1"/>
    <property type="match status" value="1"/>
</dbReference>
<dbReference type="EMBL" id="FNAC01000033">
    <property type="protein sequence ID" value="SDD49392.1"/>
    <property type="molecule type" value="Genomic_DNA"/>
</dbReference>
<comment type="catalytic activity">
    <reaction evidence="8">
        <text>(6S)-5,6,7,8-tetrahydrofolate + NADP(+) = 7,8-dihydrofolate + NADPH + H(+)</text>
        <dbReference type="Rhea" id="RHEA:15009"/>
        <dbReference type="ChEBI" id="CHEBI:15378"/>
        <dbReference type="ChEBI" id="CHEBI:57451"/>
        <dbReference type="ChEBI" id="CHEBI:57453"/>
        <dbReference type="ChEBI" id="CHEBI:57783"/>
        <dbReference type="ChEBI" id="CHEBI:58349"/>
        <dbReference type="EC" id="1.5.1.3"/>
    </reaction>
</comment>
<dbReference type="Gene3D" id="3.40.430.10">
    <property type="entry name" value="Dihydrofolate Reductase, subunit A"/>
    <property type="match status" value="1"/>
</dbReference>